<dbReference type="PANTHER" id="PTHR28008:SF1">
    <property type="entry name" value="DOMAIN PROTEIN, PUTATIVE (AFU_ORTHOLOGUE AFUA_3G10980)-RELATED"/>
    <property type="match status" value="1"/>
</dbReference>
<dbReference type="EMBL" id="CP054140">
    <property type="protein sequence ID" value="QQG66691.1"/>
    <property type="molecule type" value="Genomic_DNA"/>
</dbReference>
<proteinExistence type="predicted"/>
<organism evidence="3 4">
    <name type="scientific">Desulfobulbus oligotrophicus</name>
    <dbReference type="NCBI Taxonomy" id="1909699"/>
    <lineage>
        <taxon>Bacteria</taxon>
        <taxon>Pseudomonadati</taxon>
        <taxon>Thermodesulfobacteriota</taxon>
        <taxon>Desulfobulbia</taxon>
        <taxon>Desulfobulbales</taxon>
        <taxon>Desulfobulbaceae</taxon>
        <taxon>Desulfobulbus</taxon>
    </lineage>
</organism>
<dbReference type="Proteomes" id="UP000596092">
    <property type="component" value="Chromosome"/>
</dbReference>
<keyword evidence="1" id="KW-1133">Transmembrane helix</keyword>
<dbReference type="RefSeq" id="WP_199262974.1">
    <property type="nucleotide sequence ID" value="NZ_CP054140.1"/>
</dbReference>
<dbReference type="AlphaFoldDB" id="A0A7T5VFB9"/>
<accession>A0A7T5VFB9</accession>
<dbReference type="KEGG" id="dog:HP555_12850"/>
<feature type="transmembrane region" description="Helical" evidence="1">
    <location>
        <begin position="44"/>
        <end position="62"/>
    </location>
</feature>
<reference evidence="3 4" key="1">
    <citation type="submission" date="2020-05" db="EMBL/GenBank/DDBJ databases">
        <title>Complete genome of Desulfobulbus oligotrophicus.</title>
        <authorList>
            <person name="Podar M."/>
        </authorList>
    </citation>
    <scope>NUCLEOTIDE SEQUENCE [LARGE SCALE GENOMIC DNA]</scope>
    <source>
        <strain evidence="3 4">Prop6</strain>
    </source>
</reference>
<protein>
    <submittedName>
        <fullName evidence="3">VanZ family protein</fullName>
    </submittedName>
</protein>
<dbReference type="InterPro" id="IPR006976">
    <property type="entry name" value="VanZ-like"/>
</dbReference>
<evidence type="ECO:0000259" key="2">
    <source>
        <dbReference type="Pfam" id="PF04892"/>
    </source>
</evidence>
<feature type="transmembrane region" description="Helical" evidence="1">
    <location>
        <begin position="71"/>
        <end position="87"/>
    </location>
</feature>
<sequence>MKSMRQWLNRLRYLPVGLVMSGIFYLSHQPGGTFTLPAVVNIDKLLHCLVYTILGVTFYVALSPQWRSNHPVYAGGATLMFCLVYGISDEWHQSFIAGREVSGSDVAADVGGGLLAVLSVWAWRTWRRDTTDEVA</sequence>
<dbReference type="Pfam" id="PF04892">
    <property type="entry name" value="VanZ"/>
    <property type="match status" value="1"/>
</dbReference>
<name>A0A7T5VFB9_9BACT</name>
<keyword evidence="4" id="KW-1185">Reference proteome</keyword>
<evidence type="ECO:0000256" key="1">
    <source>
        <dbReference type="SAM" id="Phobius"/>
    </source>
</evidence>
<keyword evidence="1" id="KW-0472">Membrane</keyword>
<feature type="transmembrane region" description="Helical" evidence="1">
    <location>
        <begin position="107"/>
        <end position="123"/>
    </location>
</feature>
<gene>
    <name evidence="3" type="primary">vanZ</name>
    <name evidence="3" type="ORF">HP555_12850</name>
</gene>
<feature type="domain" description="VanZ-like" evidence="2">
    <location>
        <begin position="38"/>
        <end position="122"/>
    </location>
</feature>
<evidence type="ECO:0000313" key="3">
    <source>
        <dbReference type="EMBL" id="QQG66691.1"/>
    </source>
</evidence>
<dbReference type="NCBIfam" id="NF037970">
    <property type="entry name" value="vanZ_1"/>
    <property type="match status" value="1"/>
</dbReference>
<feature type="transmembrane region" description="Helical" evidence="1">
    <location>
        <begin position="12"/>
        <end position="28"/>
    </location>
</feature>
<dbReference type="PANTHER" id="PTHR28008">
    <property type="entry name" value="DOMAIN PROTEIN, PUTATIVE (AFU_ORTHOLOGUE AFUA_3G10980)-RELATED"/>
    <property type="match status" value="1"/>
</dbReference>
<keyword evidence="1" id="KW-0812">Transmembrane</keyword>
<evidence type="ECO:0000313" key="4">
    <source>
        <dbReference type="Proteomes" id="UP000596092"/>
    </source>
</evidence>